<evidence type="ECO:0000313" key="3">
    <source>
        <dbReference type="Proteomes" id="UP000726777"/>
    </source>
</evidence>
<proteinExistence type="predicted"/>
<dbReference type="PANTHER" id="PTHR41786">
    <property type="entry name" value="MOTILITY ACCESSORY FACTOR MAF"/>
    <property type="match status" value="1"/>
</dbReference>
<name>A0A9Q3YJX5_VIBPH</name>
<organism evidence="2 3">
    <name type="scientific">Vibrio parahaemolyticus</name>
    <dbReference type="NCBI Taxonomy" id="670"/>
    <lineage>
        <taxon>Bacteria</taxon>
        <taxon>Pseudomonadati</taxon>
        <taxon>Pseudomonadota</taxon>
        <taxon>Gammaproteobacteria</taxon>
        <taxon>Vibrionales</taxon>
        <taxon>Vibrionaceae</taxon>
        <taxon>Vibrio</taxon>
    </lineage>
</organism>
<gene>
    <name evidence="2" type="ORF">IB292_15205</name>
</gene>
<protein>
    <submittedName>
        <fullName evidence="2">Motility associated factor glycosyltransferase family protein</fullName>
    </submittedName>
</protein>
<dbReference type="EMBL" id="JACVHL010000015">
    <property type="protein sequence ID" value="MCC3806398.1"/>
    <property type="molecule type" value="Genomic_DNA"/>
</dbReference>
<accession>A0A9Q3YJX5</accession>
<dbReference type="Proteomes" id="UP000726777">
    <property type="component" value="Unassembled WGS sequence"/>
</dbReference>
<feature type="domain" description="6-hydroxymethylpterin diphosphokinase MptE-like" evidence="1">
    <location>
        <begin position="209"/>
        <end position="358"/>
    </location>
</feature>
<evidence type="ECO:0000259" key="1">
    <source>
        <dbReference type="Pfam" id="PF01973"/>
    </source>
</evidence>
<dbReference type="PANTHER" id="PTHR41786:SF1">
    <property type="entry name" value="6-HYDROXYMETHYLPTERIN DIPHOSPHOKINASE MPTE-LIKE DOMAIN-CONTAINING PROTEIN"/>
    <property type="match status" value="1"/>
</dbReference>
<sequence length="440" mass="49769">MTPVYSQHIDIIRSRWPDVAQALDNADFSDLHFEVVEKAAMTLKVNGVQLSSAYDALEEAFQYRSLTSSNEYHIWGIGMGNVPSLLAQDQSARSICIYLYNLSLAKLVLSLVPQPWLSDPRVSLVAVSEDHCEIGKHLSSLCWDDCIIINADRAISRYTHQWLYFRLENRVLIGFANANYRHSDAELVTREEENAPLLKRIKSSDHYLMYQVDDAICIGAGPSLQHHIEELKVVYSQPNRPKFIAASTACKCLMENGIKPDVVFAVDMDLGDEHIPFELAINTILVFASHMPSRIFQNWHGEKYYLHLGDFTYDRFAAKLPVKYRPYSFGSVIHPLIHFTLLQGASRISLIGCDFGFPGDIIHSGRENRADDPNATMTARVENGFGEMIKTSPAYRMFGSGVENLIAASPQTKFYNWSRIGAKIIGAEYFNVEELYGNRR</sequence>
<evidence type="ECO:0000313" key="2">
    <source>
        <dbReference type="EMBL" id="MCC3806398.1"/>
    </source>
</evidence>
<reference evidence="2" key="1">
    <citation type="submission" date="2020-09" db="EMBL/GenBank/DDBJ databases">
        <title>Genome sequence of Vibrio parahaemolyticus isolates.</title>
        <authorList>
            <person name="Hammerl J.A."/>
            <person name="Strauch E."/>
        </authorList>
    </citation>
    <scope>NUCLEOTIDE SEQUENCE</scope>
    <source>
        <strain evidence="2">17-VB00146</strain>
    </source>
</reference>
<dbReference type="RefSeq" id="WP_222133521.1">
    <property type="nucleotide sequence ID" value="NZ_CP064042.1"/>
</dbReference>
<dbReference type="InterPro" id="IPR002826">
    <property type="entry name" value="MptE-like"/>
</dbReference>
<comment type="caution">
    <text evidence="2">The sequence shown here is derived from an EMBL/GenBank/DDBJ whole genome shotgun (WGS) entry which is preliminary data.</text>
</comment>
<dbReference type="Pfam" id="PF01973">
    <property type="entry name" value="MptE-like"/>
    <property type="match status" value="1"/>
</dbReference>
<dbReference type="AlphaFoldDB" id="A0A9Q3YJX5"/>